<evidence type="ECO:0000313" key="3">
    <source>
        <dbReference type="Proteomes" id="UP000288805"/>
    </source>
</evidence>
<protein>
    <submittedName>
        <fullName evidence="2">Uncharacterized protein</fullName>
    </submittedName>
</protein>
<feature type="compositionally biased region" description="Polar residues" evidence="1">
    <location>
        <begin position="172"/>
        <end position="186"/>
    </location>
</feature>
<comment type="caution">
    <text evidence="2">The sequence shown here is derived from an EMBL/GenBank/DDBJ whole genome shotgun (WGS) entry which is preliminary data.</text>
</comment>
<reference evidence="2 3" key="1">
    <citation type="journal article" date="2018" name="PLoS Genet.">
        <title>Population sequencing reveals clonal diversity and ancestral inbreeding in the grapevine cultivar Chardonnay.</title>
        <authorList>
            <person name="Roach M.J."/>
            <person name="Johnson D.L."/>
            <person name="Bohlmann J."/>
            <person name="van Vuuren H.J."/>
            <person name="Jones S.J."/>
            <person name="Pretorius I.S."/>
            <person name="Schmidt S.A."/>
            <person name="Borneman A.R."/>
        </authorList>
    </citation>
    <scope>NUCLEOTIDE SEQUENCE [LARGE SCALE GENOMIC DNA]</scope>
    <source>
        <strain evidence="3">cv. Chardonnay</strain>
        <tissue evidence="2">Leaf</tissue>
    </source>
</reference>
<dbReference type="EMBL" id="QGNW01000222">
    <property type="protein sequence ID" value="RVW83932.1"/>
    <property type="molecule type" value="Genomic_DNA"/>
</dbReference>
<dbReference type="Proteomes" id="UP000288805">
    <property type="component" value="Unassembled WGS sequence"/>
</dbReference>
<feature type="compositionally biased region" description="Pro residues" evidence="1">
    <location>
        <begin position="148"/>
        <end position="157"/>
    </location>
</feature>
<evidence type="ECO:0000256" key="1">
    <source>
        <dbReference type="SAM" id="MobiDB-lite"/>
    </source>
</evidence>
<gene>
    <name evidence="2" type="ORF">CK203_042065</name>
</gene>
<proteinExistence type="predicted"/>
<accession>A0A438HHJ7</accession>
<dbReference type="AlphaFoldDB" id="A0A438HHJ7"/>
<feature type="region of interest" description="Disordered" evidence="1">
    <location>
        <begin position="146"/>
        <end position="196"/>
    </location>
</feature>
<evidence type="ECO:0000313" key="2">
    <source>
        <dbReference type="EMBL" id="RVW83932.1"/>
    </source>
</evidence>
<organism evidence="2 3">
    <name type="scientific">Vitis vinifera</name>
    <name type="common">Grape</name>
    <dbReference type="NCBI Taxonomy" id="29760"/>
    <lineage>
        <taxon>Eukaryota</taxon>
        <taxon>Viridiplantae</taxon>
        <taxon>Streptophyta</taxon>
        <taxon>Embryophyta</taxon>
        <taxon>Tracheophyta</taxon>
        <taxon>Spermatophyta</taxon>
        <taxon>Magnoliopsida</taxon>
        <taxon>eudicotyledons</taxon>
        <taxon>Gunneridae</taxon>
        <taxon>Pentapetalae</taxon>
        <taxon>rosids</taxon>
        <taxon>Vitales</taxon>
        <taxon>Vitaceae</taxon>
        <taxon>Viteae</taxon>
        <taxon>Vitis</taxon>
    </lineage>
</organism>
<name>A0A438HHJ7_VITVI</name>
<sequence length="284" mass="32148">MDFYQSMSTQDVRGSIAIRFSIDEREGILEAKHIAEALHIPFQPKDPKQDTCQLRKELPSEMLLVDALLRSNIFPLQHSMWRRGPILDALYRIYMGFYFGPHHLIMDALLYFEEKVHRKKVQRADAIPLLFPRLLCHLVERNSTKVAPPVPVPPVPEQPDQAHQDKHPIKSIPSTPTAPSMPQAASTDPLATPPVPPVQDQHSIILDQHTTILRQIQQDLGFVPLQTDIPGPSEPRVPAEETIPPMETITIDVPPQATHETPRAIMSTKGPRYLIIGHLFILLY</sequence>